<organism evidence="1 2">
    <name type="scientific">Pisolithus tinctorius Marx 270</name>
    <dbReference type="NCBI Taxonomy" id="870435"/>
    <lineage>
        <taxon>Eukaryota</taxon>
        <taxon>Fungi</taxon>
        <taxon>Dikarya</taxon>
        <taxon>Basidiomycota</taxon>
        <taxon>Agaricomycotina</taxon>
        <taxon>Agaricomycetes</taxon>
        <taxon>Agaricomycetidae</taxon>
        <taxon>Boletales</taxon>
        <taxon>Sclerodermatineae</taxon>
        <taxon>Pisolithaceae</taxon>
        <taxon>Pisolithus</taxon>
    </lineage>
</organism>
<dbReference type="AlphaFoldDB" id="A0A0C3PKX4"/>
<dbReference type="InParanoid" id="A0A0C3PKX4"/>
<gene>
    <name evidence="1" type="ORF">M404DRAFT_71344</name>
</gene>
<accession>A0A0C3PKX4</accession>
<feature type="non-terminal residue" evidence="1">
    <location>
        <position position="1"/>
    </location>
</feature>
<name>A0A0C3PKX4_PISTI</name>
<reference evidence="1 2" key="1">
    <citation type="submission" date="2014-04" db="EMBL/GenBank/DDBJ databases">
        <authorList>
            <consortium name="DOE Joint Genome Institute"/>
            <person name="Kuo A."/>
            <person name="Kohler A."/>
            <person name="Costa M.D."/>
            <person name="Nagy L.G."/>
            <person name="Floudas D."/>
            <person name="Copeland A."/>
            <person name="Barry K.W."/>
            <person name="Cichocki N."/>
            <person name="Veneault-Fourrey C."/>
            <person name="LaButti K."/>
            <person name="Lindquist E.A."/>
            <person name="Lipzen A."/>
            <person name="Lundell T."/>
            <person name="Morin E."/>
            <person name="Murat C."/>
            <person name="Sun H."/>
            <person name="Tunlid A."/>
            <person name="Henrissat B."/>
            <person name="Grigoriev I.V."/>
            <person name="Hibbett D.S."/>
            <person name="Martin F."/>
            <person name="Nordberg H.P."/>
            <person name="Cantor M.N."/>
            <person name="Hua S.X."/>
        </authorList>
    </citation>
    <scope>NUCLEOTIDE SEQUENCE [LARGE SCALE GENOMIC DNA]</scope>
    <source>
        <strain evidence="1 2">Marx 270</strain>
    </source>
</reference>
<protein>
    <submittedName>
        <fullName evidence="1">Uncharacterized protein</fullName>
    </submittedName>
</protein>
<evidence type="ECO:0000313" key="2">
    <source>
        <dbReference type="Proteomes" id="UP000054217"/>
    </source>
</evidence>
<dbReference type="HOGENOM" id="CLU_004591_3_2_1"/>
<dbReference type="STRING" id="870435.A0A0C3PKX4"/>
<evidence type="ECO:0000313" key="1">
    <source>
        <dbReference type="EMBL" id="KIO08909.1"/>
    </source>
</evidence>
<feature type="non-terminal residue" evidence="1">
    <location>
        <position position="91"/>
    </location>
</feature>
<keyword evidence="2" id="KW-1185">Reference proteome</keyword>
<sequence>EVMPFVIHDLILQTVIDGWMTLGELVVLLWHTKIDHIEVYLAWLTQMIEDFLNVTAICAPSILITKLKFHFLIHLPTYICHFGPAIIFSTE</sequence>
<dbReference type="EMBL" id="KN831956">
    <property type="protein sequence ID" value="KIO08909.1"/>
    <property type="molecule type" value="Genomic_DNA"/>
</dbReference>
<proteinExistence type="predicted"/>
<dbReference type="Proteomes" id="UP000054217">
    <property type="component" value="Unassembled WGS sequence"/>
</dbReference>
<reference evidence="2" key="2">
    <citation type="submission" date="2015-01" db="EMBL/GenBank/DDBJ databases">
        <title>Evolutionary Origins and Diversification of the Mycorrhizal Mutualists.</title>
        <authorList>
            <consortium name="DOE Joint Genome Institute"/>
            <consortium name="Mycorrhizal Genomics Consortium"/>
            <person name="Kohler A."/>
            <person name="Kuo A."/>
            <person name="Nagy L.G."/>
            <person name="Floudas D."/>
            <person name="Copeland A."/>
            <person name="Barry K.W."/>
            <person name="Cichocki N."/>
            <person name="Veneault-Fourrey C."/>
            <person name="LaButti K."/>
            <person name="Lindquist E.A."/>
            <person name="Lipzen A."/>
            <person name="Lundell T."/>
            <person name="Morin E."/>
            <person name="Murat C."/>
            <person name="Riley R."/>
            <person name="Ohm R."/>
            <person name="Sun H."/>
            <person name="Tunlid A."/>
            <person name="Henrissat B."/>
            <person name="Grigoriev I.V."/>
            <person name="Hibbett D.S."/>
            <person name="Martin F."/>
        </authorList>
    </citation>
    <scope>NUCLEOTIDE SEQUENCE [LARGE SCALE GENOMIC DNA]</scope>
    <source>
        <strain evidence="2">Marx 270</strain>
    </source>
</reference>
<dbReference type="OrthoDB" id="2506088at2759"/>